<comment type="caution">
    <text evidence="1">The sequence shown here is derived from an EMBL/GenBank/DDBJ whole genome shotgun (WGS) entry which is preliminary data.</text>
</comment>
<evidence type="ECO:0000313" key="1">
    <source>
        <dbReference type="EMBL" id="KAK7412856.1"/>
    </source>
</evidence>
<protein>
    <submittedName>
        <fullName evidence="1">Uncharacterized protein</fullName>
    </submittedName>
</protein>
<gene>
    <name evidence="1" type="ORF">VNO78_04543</name>
</gene>
<accession>A0AAN9TF00</accession>
<name>A0AAN9TF00_PSOTE</name>
<dbReference type="Proteomes" id="UP001386955">
    <property type="component" value="Unassembled WGS sequence"/>
</dbReference>
<proteinExistence type="predicted"/>
<dbReference type="AlphaFoldDB" id="A0AAN9TF00"/>
<reference evidence="1 2" key="1">
    <citation type="submission" date="2024-01" db="EMBL/GenBank/DDBJ databases">
        <title>The genomes of 5 underutilized Papilionoideae crops provide insights into root nodulation and disease resistanc.</title>
        <authorList>
            <person name="Jiang F."/>
        </authorList>
    </citation>
    <scope>NUCLEOTIDE SEQUENCE [LARGE SCALE GENOMIC DNA]</scope>
    <source>
        <strain evidence="1">DUOXIRENSHENG_FW03</strain>
        <tissue evidence="1">Leaves</tissue>
    </source>
</reference>
<organism evidence="1 2">
    <name type="scientific">Psophocarpus tetragonolobus</name>
    <name type="common">Winged bean</name>
    <name type="synonym">Dolichos tetragonolobus</name>
    <dbReference type="NCBI Taxonomy" id="3891"/>
    <lineage>
        <taxon>Eukaryota</taxon>
        <taxon>Viridiplantae</taxon>
        <taxon>Streptophyta</taxon>
        <taxon>Embryophyta</taxon>
        <taxon>Tracheophyta</taxon>
        <taxon>Spermatophyta</taxon>
        <taxon>Magnoliopsida</taxon>
        <taxon>eudicotyledons</taxon>
        <taxon>Gunneridae</taxon>
        <taxon>Pentapetalae</taxon>
        <taxon>rosids</taxon>
        <taxon>fabids</taxon>
        <taxon>Fabales</taxon>
        <taxon>Fabaceae</taxon>
        <taxon>Papilionoideae</taxon>
        <taxon>50 kb inversion clade</taxon>
        <taxon>NPAAA clade</taxon>
        <taxon>indigoferoid/millettioid clade</taxon>
        <taxon>Phaseoleae</taxon>
        <taxon>Psophocarpus</taxon>
    </lineage>
</organism>
<keyword evidence="2" id="KW-1185">Reference proteome</keyword>
<evidence type="ECO:0000313" key="2">
    <source>
        <dbReference type="Proteomes" id="UP001386955"/>
    </source>
</evidence>
<sequence>MFDFCRFLFISASCLQTKRFVSYSGESISLFNTPLGSGVFFFCYAHQNGSLAGQKLHRFISLLGFRVRLVKCRTKPLLHYSLSPIPILRRALHQPCIDYSPPSSLRWWQFWYGSVWCF</sequence>
<dbReference type="EMBL" id="JAYMYS010000001">
    <property type="protein sequence ID" value="KAK7412856.1"/>
    <property type="molecule type" value="Genomic_DNA"/>
</dbReference>